<accession>A0A2T5M6T9</accession>
<comment type="caution">
    <text evidence="1">The sequence shown here is derived from an EMBL/GenBank/DDBJ whole genome shotgun (WGS) entry which is preliminary data.</text>
</comment>
<organism evidence="1 2">
    <name type="scientific">Aspergillus ochraceoroseus IBT 24754</name>
    <dbReference type="NCBI Taxonomy" id="1392256"/>
    <lineage>
        <taxon>Eukaryota</taxon>
        <taxon>Fungi</taxon>
        <taxon>Dikarya</taxon>
        <taxon>Ascomycota</taxon>
        <taxon>Pezizomycotina</taxon>
        <taxon>Eurotiomycetes</taxon>
        <taxon>Eurotiomycetidae</taxon>
        <taxon>Eurotiales</taxon>
        <taxon>Aspergillaceae</taxon>
        <taxon>Aspergillus</taxon>
        <taxon>Aspergillus subgen. Nidulantes</taxon>
    </lineage>
</organism>
<dbReference type="AlphaFoldDB" id="A0A2T5M6T9"/>
<dbReference type="RefSeq" id="XP_040755636.1">
    <property type="nucleotide sequence ID" value="XM_040899548.1"/>
</dbReference>
<name>A0A2T5M6T9_9EURO</name>
<protein>
    <submittedName>
        <fullName evidence="1">Uncharacterized protein</fullName>
    </submittedName>
</protein>
<dbReference type="GeneID" id="63816430"/>
<evidence type="ECO:0000313" key="2">
    <source>
        <dbReference type="Proteomes" id="UP000244073"/>
    </source>
</evidence>
<dbReference type="EMBL" id="MSFN02000001">
    <property type="protein sequence ID" value="PTU24244.1"/>
    <property type="molecule type" value="Genomic_DNA"/>
</dbReference>
<proteinExistence type="predicted"/>
<sequence length="164" mass="17776">MEPKIETVAAVMTRFGGDVKIHLSSLKKKQAENDPSEESIINTAQTKAAILRETSVPLTTWRGSSGFLSRNLHLMRGEASESIDCYFIAPLAFRSASDLIRNGIEAGSSPSQSKAYRLIEGPPPFCEELLIHPFANAPPQSRAASPSLCQLMGHTTHKPDNGNS</sequence>
<gene>
    <name evidence="1" type="ORF">P175DRAFT_0527693</name>
</gene>
<dbReference type="Proteomes" id="UP000244073">
    <property type="component" value="Unassembled WGS sequence"/>
</dbReference>
<reference evidence="1 2" key="1">
    <citation type="journal article" date="2018" name="Proc. Natl. Acad. Sci. U.S.A.">
        <title>Linking secondary metabolites to gene clusters through genome sequencing of six diverse Aspergillus species.</title>
        <authorList>
            <person name="Kaerboelling I."/>
            <person name="Vesth T.C."/>
            <person name="Frisvad J.C."/>
            <person name="Nybo J.L."/>
            <person name="Theobald S."/>
            <person name="Kuo A."/>
            <person name="Bowyer P."/>
            <person name="Matsuda Y."/>
            <person name="Mondo S."/>
            <person name="Lyhne E.K."/>
            <person name="Kogle M.E."/>
            <person name="Clum A."/>
            <person name="Lipzen A."/>
            <person name="Salamov A."/>
            <person name="Ngan C.Y."/>
            <person name="Daum C."/>
            <person name="Chiniquy J."/>
            <person name="Barry K."/>
            <person name="LaButti K."/>
            <person name="Haridas S."/>
            <person name="Simmons B.A."/>
            <person name="Magnuson J.K."/>
            <person name="Mortensen U.H."/>
            <person name="Larsen T.O."/>
            <person name="Grigoriev I.V."/>
            <person name="Baker S.E."/>
            <person name="Andersen M.R."/>
        </authorList>
    </citation>
    <scope>NUCLEOTIDE SEQUENCE [LARGE SCALE GENOMIC DNA]</scope>
    <source>
        <strain evidence="1 2">IBT 24754</strain>
    </source>
</reference>
<dbReference type="VEuPathDB" id="FungiDB:P175DRAFT_0527693"/>
<evidence type="ECO:0000313" key="1">
    <source>
        <dbReference type="EMBL" id="PTU24244.1"/>
    </source>
</evidence>